<keyword evidence="3" id="KW-1185">Reference proteome</keyword>
<reference evidence="2" key="1">
    <citation type="journal article" date="2020" name="Cell">
        <title>Large-Scale Comparative Analyses of Tick Genomes Elucidate Their Genetic Diversity and Vector Capacities.</title>
        <authorList>
            <consortium name="Tick Genome and Microbiome Consortium (TIGMIC)"/>
            <person name="Jia N."/>
            <person name="Wang J."/>
            <person name="Shi W."/>
            <person name="Du L."/>
            <person name="Sun Y."/>
            <person name="Zhan W."/>
            <person name="Jiang J.F."/>
            <person name="Wang Q."/>
            <person name="Zhang B."/>
            <person name="Ji P."/>
            <person name="Bell-Sakyi L."/>
            <person name="Cui X.M."/>
            <person name="Yuan T.T."/>
            <person name="Jiang B.G."/>
            <person name="Yang W.F."/>
            <person name="Lam T.T."/>
            <person name="Chang Q.C."/>
            <person name="Ding S.J."/>
            <person name="Wang X.J."/>
            <person name="Zhu J.G."/>
            <person name="Ruan X.D."/>
            <person name="Zhao L."/>
            <person name="Wei J.T."/>
            <person name="Ye R.Z."/>
            <person name="Que T.C."/>
            <person name="Du C.H."/>
            <person name="Zhou Y.H."/>
            <person name="Cheng J.X."/>
            <person name="Dai P.F."/>
            <person name="Guo W.B."/>
            <person name="Han X.H."/>
            <person name="Huang E.J."/>
            <person name="Li L.F."/>
            <person name="Wei W."/>
            <person name="Gao Y.C."/>
            <person name="Liu J.Z."/>
            <person name="Shao H.Z."/>
            <person name="Wang X."/>
            <person name="Wang C.C."/>
            <person name="Yang T.C."/>
            <person name="Huo Q.B."/>
            <person name="Li W."/>
            <person name="Chen H.Y."/>
            <person name="Chen S.E."/>
            <person name="Zhou L.G."/>
            <person name="Ni X.B."/>
            <person name="Tian J.H."/>
            <person name="Sheng Y."/>
            <person name="Liu T."/>
            <person name="Pan Y.S."/>
            <person name="Xia L.Y."/>
            <person name="Li J."/>
            <person name="Zhao F."/>
            <person name="Cao W.C."/>
        </authorList>
    </citation>
    <scope>NUCLEOTIDE SEQUENCE</scope>
    <source>
        <strain evidence="2">Rsan-2018</strain>
    </source>
</reference>
<dbReference type="Proteomes" id="UP000821837">
    <property type="component" value="Chromosome 1"/>
</dbReference>
<evidence type="ECO:0008006" key="4">
    <source>
        <dbReference type="Google" id="ProtNLM"/>
    </source>
</evidence>
<sequence>MKTFSCFLLVAFLCIDWAQSTELPRTCKLDDNARKVLIACVKETSGNEMMTKINAIGKTLNCGEDMECGIKKACTEFQGSLEKVGKGILQEEDVPKVRQIFNACLDKH</sequence>
<dbReference type="OrthoDB" id="6495049at2759"/>
<gene>
    <name evidence="2" type="ORF">HPB52_003577</name>
</gene>
<dbReference type="AlphaFoldDB" id="A0A9D4T8N1"/>
<dbReference type="Gene3D" id="1.10.150.440">
    <property type="match status" value="1"/>
</dbReference>
<dbReference type="VEuPathDB" id="VectorBase:RSAN_042688"/>
<keyword evidence="1" id="KW-0732">Signal</keyword>
<proteinExistence type="predicted"/>
<protein>
    <recommendedName>
        <fullName evidence="4">Microplusin</fullName>
    </recommendedName>
</protein>
<evidence type="ECO:0000256" key="1">
    <source>
        <dbReference type="SAM" id="SignalP"/>
    </source>
</evidence>
<evidence type="ECO:0000313" key="3">
    <source>
        <dbReference type="Proteomes" id="UP000821837"/>
    </source>
</evidence>
<feature type="chain" id="PRO_5039084988" description="Microplusin" evidence="1">
    <location>
        <begin position="21"/>
        <end position="108"/>
    </location>
</feature>
<organism evidence="2 3">
    <name type="scientific">Rhipicephalus sanguineus</name>
    <name type="common">Brown dog tick</name>
    <name type="synonym">Ixodes sanguineus</name>
    <dbReference type="NCBI Taxonomy" id="34632"/>
    <lineage>
        <taxon>Eukaryota</taxon>
        <taxon>Metazoa</taxon>
        <taxon>Ecdysozoa</taxon>
        <taxon>Arthropoda</taxon>
        <taxon>Chelicerata</taxon>
        <taxon>Arachnida</taxon>
        <taxon>Acari</taxon>
        <taxon>Parasitiformes</taxon>
        <taxon>Ixodida</taxon>
        <taxon>Ixodoidea</taxon>
        <taxon>Ixodidae</taxon>
        <taxon>Rhipicephalinae</taxon>
        <taxon>Rhipicephalus</taxon>
        <taxon>Rhipicephalus</taxon>
    </lineage>
</organism>
<dbReference type="EMBL" id="JABSTV010001245">
    <property type="protein sequence ID" value="KAH7982277.1"/>
    <property type="molecule type" value="Genomic_DNA"/>
</dbReference>
<comment type="caution">
    <text evidence="2">The sequence shown here is derived from an EMBL/GenBank/DDBJ whole genome shotgun (WGS) entry which is preliminary data.</text>
</comment>
<reference evidence="2" key="2">
    <citation type="submission" date="2021-09" db="EMBL/GenBank/DDBJ databases">
        <authorList>
            <person name="Jia N."/>
            <person name="Wang J."/>
            <person name="Shi W."/>
            <person name="Du L."/>
            <person name="Sun Y."/>
            <person name="Zhan W."/>
            <person name="Jiang J."/>
            <person name="Wang Q."/>
            <person name="Zhang B."/>
            <person name="Ji P."/>
            <person name="Sakyi L.B."/>
            <person name="Cui X."/>
            <person name="Yuan T."/>
            <person name="Jiang B."/>
            <person name="Yang W."/>
            <person name="Lam T.T.-Y."/>
            <person name="Chang Q."/>
            <person name="Ding S."/>
            <person name="Wang X."/>
            <person name="Zhu J."/>
            <person name="Ruan X."/>
            <person name="Zhao L."/>
            <person name="Wei J."/>
            <person name="Que T."/>
            <person name="Du C."/>
            <person name="Cheng J."/>
            <person name="Dai P."/>
            <person name="Han X."/>
            <person name="Huang E."/>
            <person name="Gao Y."/>
            <person name="Liu J."/>
            <person name="Shao H."/>
            <person name="Ye R."/>
            <person name="Li L."/>
            <person name="Wei W."/>
            <person name="Wang X."/>
            <person name="Wang C."/>
            <person name="Huo Q."/>
            <person name="Li W."/>
            <person name="Guo W."/>
            <person name="Chen H."/>
            <person name="Chen S."/>
            <person name="Zhou L."/>
            <person name="Zhou L."/>
            <person name="Ni X."/>
            <person name="Tian J."/>
            <person name="Zhou Y."/>
            <person name="Sheng Y."/>
            <person name="Liu T."/>
            <person name="Pan Y."/>
            <person name="Xia L."/>
            <person name="Li J."/>
            <person name="Zhao F."/>
            <person name="Cao W."/>
        </authorList>
    </citation>
    <scope>NUCLEOTIDE SEQUENCE</scope>
    <source>
        <strain evidence="2">Rsan-2018</strain>
        <tissue evidence="2">Larvae</tissue>
    </source>
</reference>
<accession>A0A9D4T8N1</accession>
<name>A0A9D4T8N1_RHISA</name>
<dbReference type="OMA" id="KACTEFQ"/>
<evidence type="ECO:0000313" key="2">
    <source>
        <dbReference type="EMBL" id="KAH7982277.1"/>
    </source>
</evidence>
<feature type="signal peptide" evidence="1">
    <location>
        <begin position="1"/>
        <end position="20"/>
    </location>
</feature>